<dbReference type="Pfam" id="PF00107">
    <property type="entry name" value="ADH_zinc_N"/>
    <property type="match status" value="1"/>
</dbReference>
<dbReference type="PANTHER" id="PTHR45033:SF2">
    <property type="entry name" value="ZINC-TYPE ALCOHOL DEHYDROGENASE-LIKE PROTEIN C1773.06C"/>
    <property type="match status" value="1"/>
</dbReference>
<protein>
    <submittedName>
        <fullName evidence="2">Alcohol dehydrogenase</fullName>
    </submittedName>
</protein>
<dbReference type="SMART" id="SM00829">
    <property type="entry name" value="PKS_ER"/>
    <property type="match status" value="1"/>
</dbReference>
<dbReference type="CDD" id="cd08276">
    <property type="entry name" value="MDR7"/>
    <property type="match status" value="1"/>
</dbReference>
<dbReference type="InterPro" id="IPR052711">
    <property type="entry name" value="Zinc_ADH-like"/>
</dbReference>
<gene>
    <name evidence="2" type="ORF">TMES_11630</name>
</gene>
<reference evidence="2 3" key="1">
    <citation type="submission" date="2014-03" db="EMBL/GenBank/DDBJ databases">
        <title>The draft genome sequence of Thalassospira mesophila JCM 18969.</title>
        <authorList>
            <person name="Lai Q."/>
            <person name="Shao Z."/>
        </authorList>
    </citation>
    <scope>NUCLEOTIDE SEQUENCE [LARGE SCALE GENOMIC DNA]</scope>
    <source>
        <strain evidence="2 3">JCM 18969</strain>
    </source>
</reference>
<dbReference type="Proteomes" id="UP000193391">
    <property type="component" value="Unassembled WGS sequence"/>
</dbReference>
<dbReference type="Gene3D" id="3.40.50.720">
    <property type="entry name" value="NAD(P)-binding Rossmann-like Domain"/>
    <property type="match status" value="1"/>
</dbReference>
<evidence type="ECO:0000313" key="2">
    <source>
        <dbReference type="EMBL" id="OSQ38581.1"/>
    </source>
</evidence>
<evidence type="ECO:0000259" key="1">
    <source>
        <dbReference type="SMART" id="SM00829"/>
    </source>
</evidence>
<dbReference type="InterPro" id="IPR013154">
    <property type="entry name" value="ADH-like_N"/>
</dbReference>
<dbReference type="EMBL" id="JFKA01000004">
    <property type="protein sequence ID" value="OSQ38581.1"/>
    <property type="molecule type" value="Genomic_DNA"/>
</dbReference>
<dbReference type="InterPro" id="IPR020843">
    <property type="entry name" value="ER"/>
</dbReference>
<dbReference type="Pfam" id="PF08240">
    <property type="entry name" value="ADH_N"/>
    <property type="match status" value="1"/>
</dbReference>
<dbReference type="AlphaFoldDB" id="A0A1Y2L171"/>
<keyword evidence="3" id="KW-1185">Reference proteome</keyword>
<evidence type="ECO:0000313" key="3">
    <source>
        <dbReference type="Proteomes" id="UP000193391"/>
    </source>
</evidence>
<sequence length="331" mass="35349">MDEIGRQFLELRDVPVPQPARGEVLVKVKAVSLNYRDKMVMENGRGLPLSFPFTPGSDMAGTVVAVGKDVDRFKVGEPVISTFTPDWIDGTRSGNARTPSYKTLGGYYPGVLAQYVAFPADWFVAAPASLDHAQASTLPCAGLTAWFALTCRGCVKAGDIVLVEGTGGVALFGIQIAKLHGANVIVSGSASKLACAQALGADHVIDRHNEDLVETVLRITRDYGADHVLELVGGSHLGRAVELAAVGGHIYQIGALQGFEVSSPLMPILMKDLTLHGIGTGHRLALEKLVRAIDHAKIKPVIDQRYPLEDLPAALDRLDQGPFGKIVIEML</sequence>
<dbReference type="SUPFAM" id="SSF51735">
    <property type="entry name" value="NAD(P)-binding Rossmann-fold domains"/>
    <property type="match status" value="1"/>
</dbReference>
<dbReference type="STRING" id="1293891.TMES_11630"/>
<dbReference type="InterPro" id="IPR011032">
    <property type="entry name" value="GroES-like_sf"/>
</dbReference>
<dbReference type="PANTHER" id="PTHR45033">
    <property type="match status" value="1"/>
</dbReference>
<proteinExistence type="predicted"/>
<dbReference type="Gene3D" id="3.90.180.10">
    <property type="entry name" value="Medium-chain alcohol dehydrogenases, catalytic domain"/>
    <property type="match status" value="1"/>
</dbReference>
<accession>A0A1Y2L171</accession>
<comment type="caution">
    <text evidence="2">The sequence shown here is derived from an EMBL/GenBank/DDBJ whole genome shotgun (WGS) entry which is preliminary data.</text>
</comment>
<dbReference type="GO" id="GO:0016491">
    <property type="term" value="F:oxidoreductase activity"/>
    <property type="evidence" value="ECO:0007669"/>
    <property type="project" value="InterPro"/>
</dbReference>
<dbReference type="SUPFAM" id="SSF50129">
    <property type="entry name" value="GroES-like"/>
    <property type="match status" value="1"/>
</dbReference>
<dbReference type="InterPro" id="IPR013149">
    <property type="entry name" value="ADH-like_C"/>
</dbReference>
<feature type="domain" description="Enoyl reductase (ER)" evidence="1">
    <location>
        <begin position="5"/>
        <end position="328"/>
    </location>
</feature>
<organism evidence="2 3">
    <name type="scientific">Thalassospira mesophila</name>
    <dbReference type="NCBI Taxonomy" id="1293891"/>
    <lineage>
        <taxon>Bacteria</taxon>
        <taxon>Pseudomonadati</taxon>
        <taxon>Pseudomonadota</taxon>
        <taxon>Alphaproteobacteria</taxon>
        <taxon>Rhodospirillales</taxon>
        <taxon>Thalassospiraceae</taxon>
        <taxon>Thalassospira</taxon>
    </lineage>
</organism>
<dbReference type="OrthoDB" id="9780520at2"/>
<name>A0A1Y2L171_9PROT</name>
<dbReference type="InterPro" id="IPR036291">
    <property type="entry name" value="NAD(P)-bd_dom_sf"/>
</dbReference>